<dbReference type="EMBL" id="DOEK01000047">
    <property type="protein sequence ID" value="HBP31972.1"/>
    <property type="molecule type" value="Genomic_DNA"/>
</dbReference>
<evidence type="ECO:0000313" key="2">
    <source>
        <dbReference type="Proteomes" id="UP000264036"/>
    </source>
</evidence>
<dbReference type="Proteomes" id="UP000264036">
    <property type="component" value="Unassembled WGS sequence"/>
</dbReference>
<dbReference type="AlphaFoldDB" id="A0A356LM48"/>
<proteinExistence type="predicted"/>
<sequence>MNTAIQTPSCPSLACTAKGDSRLRRLFATLRSKAGRRALTALPDAVNQDDPWSTAVSQIQHLDSHVLADIGAPRWVIDEVSRRQRNDGILDITKKW</sequence>
<accession>A0A356LM48</accession>
<gene>
    <name evidence="1" type="ORF">DD666_21505</name>
</gene>
<evidence type="ECO:0000313" key="1">
    <source>
        <dbReference type="EMBL" id="HBP31972.1"/>
    </source>
</evidence>
<organism evidence="1 2">
    <name type="scientific">Advenella kashmirensis</name>
    <dbReference type="NCBI Taxonomy" id="310575"/>
    <lineage>
        <taxon>Bacteria</taxon>
        <taxon>Pseudomonadati</taxon>
        <taxon>Pseudomonadota</taxon>
        <taxon>Betaproteobacteria</taxon>
        <taxon>Burkholderiales</taxon>
        <taxon>Alcaligenaceae</taxon>
    </lineage>
</organism>
<protein>
    <submittedName>
        <fullName evidence="1">Uncharacterized protein</fullName>
    </submittedName>
</protein>
<comment type="caution">
    <text evidence="1">The sequence shown here is derived from an EMBL/GenBank/DDBJ whole genome shotgun (WGS) entry which is preliminary data.</text>
</comment>
<reference evidence="1 2" key="1">
    <citation type="journal article" date="2018" name="Nat. Biotechnol.">
        <title>A standardized bacterial taxonomy based on genome phylogeny substantially revises the tree of life.</title>
        <authorList>
            <person name="Parks D.H."/>
            <person name="Chuvochina M."/>
            <person name="Waite D.W."/>
            <person name="Rinke C."/>
            <person name="Skarshewski A."/>
            <person name="Chaumeil P.A."/>
            <person name="Hugenholtz P."/>
        </authorList>
    </citation>
    <scope>NUCLEOTIDE SEQUENCE [LARGE SCALE GENOMIC DNA]</scope>
    <source>
        <strain evidence="1">UBA10707</strain>
    </source>
</reference>
<name>A0A356LM48_9BURK</name>